<proteinExistence type="predicted"/>
<comment type="caution">
    <text evidence="1">The sequence shown here is derived from an EMBL/GenBank/DDBJ whole genome shotgun (WGS) entry which is preliminary data.</text>
</comment>
<dbReference type="PANTHER" id="PTHR34070:SF1">
    <property type="entry name" value="DNA ALKYLATION REPAIR PROTEIN"/>
    <property type="match status" value="1"/>
</dbReference>
<dbReference type="InterPro" id="IPR014825">
    <property type="entry name" value="DNA_alkylation"/>
</dbReference>
<dbReference type="Pfam" id="PF08713">
    <property type="entry name" value="DNA_alkylation"/>
    <property type="match status" value="1"/>
</dbReference>
<dbReference type="InterPro" id="IPR016024">
    <property type="entry name" value="ARM-type_fold"/>
</dbReference>
<evidence type="ECO:0000313" key="1">
    <source>
        <dbReference type="EMBL" id="MCA9379633.1"/>
    </source>
</evidence>
<dbReference type="PANTHER" id="PTHR34070">
    <property type="entry name" value="ARMADILLO-TYPE FOLD"/>
    <property type="match status" value="1"/>
</dbReference>
<accession>A0A955IDK4</accession>
<protein>
    <submittedName>
        <fullName evidence="1">DNA alkylation repair protein</fullName>
    </submittedName>
</protein>
<dbReference type="AlphaFoldDB" id="A0A955IDK4"/>
<sequence>MNDIYLRLIEVLNSQADPIRAEHSQRFFKTGKGEYAEGDVFLGLTVPKQRIIASKFKDLPLNEIQKMLNSVIHEYRFVAIILIVNRFKLTKDTQERKKLINFYLDNTENINNWDLVDVSARILGEYLYDKDRKELYDLANSGNLWEQRIAIIATSYFIDKNEFADTIKISEILLNHKHDLIHKAVGWMLREVGKRDLNVLLEFLNKYYTVMPRTMLRYSIEKFPQELRLHYLKR</sequence>
<evidence type="ECO:0000313" key="2">
    <source>
        <dbReference type="Proteomes" id="UP000745577"/>
    </source>
</evidence>
<organism evidence="1 2">
    <name type="scientific">Candidatus Dojkabacteria bacterium</name>
    <dbReference type="NCBI Taxonomy" id="2099670"/>
    <lineage>
        <taxon>Bacteria</taxon>
        <taxon>Candidatus Dojkabacteria</taxon>
    </lineage>
</organism>
<dbReference type="Gene3D" id="1.25.10.90">
    <property type="match status" value="1"/>
</dbReference>
<dbReference type="Proteomes" id="UP000745577">
    <property type="component" value="Unassembled WGS sequence"/>
</dbReference>
<reference evidence="1" key="2">
    <citation type="journal article" date="2021" name="Microbiome">
        <title>Successional dynamics and alternative stable states in a saline activated sludge microbial community over 9 years.</title>
        <authorList>
            <person name="Wang Y."/>
            <person name="Ye J."/>
            <person name="Ju F."/>
            <person name="Liu L."/>
            <person name="Boyd J.A."/>
            <person name="Deng Y."/>
            <person name="Parks D.H."/>
            <person name="Jiang X."/>
            <person name="Yin X."/>
            <person name="Woodcroft B.J."/>
            <person name="Tyson G.W."/>
            <person name="Hugenholtz P."/>
            <person name="Polz M.F."/>
            <person name="Zhang T."/>
        </authorList>
    </citation>
    <scope>NUCLEOTIDE SEQUENCE</scope>
    <source>
        <strain evidence="1">HKST-UBA15</strain>
    </source>
</reference>
<dbReference type="CDD" id="cd06561">
    <property type="entry name" value="AlkD_like"/>
    <property type="match status" value="1"/>
</dbReference>
<reference evidence="1" key="1">
    <citation type="submission" date="2020-04" db="EMBL/GenBank/DDBJ databases">
        <authorList>
            <person name="Zhang T."/>
        </authorList>
    </citation>
    <scope>NUCLEOTIDE SEQUENCE</scope>
    <source>
        <strain evidence="1">HKST-UBA15</strain>
    </source>
</reference>
<name>A0A955IDK4_9BACT</name>
<dbReference type="EMBL" id="JAGQLL010000006">
    <property type="protein sequence ID" value="MCA9379633.1"/>
    <property type="molecule type" value="Genomic_DNA"/>
</dbReference>
<dbReference type="SUPFAM" id="SSF48371">
    <property type="entry name" value="ARM repeat"/>
    <property type="match status" value="1"/>
</dbReference>
<gene>
    <name evidence="1" type="ORF">KC675_00455</name>
</gene>